<dbReference type="AlphaFoldDB" id="A0A7K1VCN0"/>
<comment type="caution">
    <text evidence="1">The sequence shown here is derived from an EMBL/GenBank/DDBJ whole genome shotgun (WGS) entry which is preliminary data.</text>
</comment>
<accession>A0A7K1VCN0</accession>
<dbReference type="RefSeq" id="WP_157393483.1">
    <property type="nucleotide sequence ID" value="NZ_WRPP01000016.1"/>
</dbReference>
<gene>
    <name evidence="1" type="ORF">GPX89_42555</name>
</gene>
<name>A0A7K1VCN0_9NOCA</name>
<evidence type="ECO:0000313" key="2">
    <source>
        <dbReference type="Proteomes" id="UP000466794"/>
    </source>
</evidence>
<evidence type="ECO:0000313" key="1">
    <source>
        <dbReference type="EMBL" id="MVU83898.1"/>
    </source>
</evidence>
<keyword evidence="2" id="KW-1185">Reference proteome</keyword>
<organism evidence="1 2">
    <name type="scientific">Nocardia terrae</name>
    <dbReference type="NCBI Taxonomy" id="2675851"/>
    <lineage>
        <taxon>Bacteria</taxon>
        <taxon>Bacillati</taxon>
        <taxon>Actinomycetota</taxon>
        <taxon>Actinomycetes</taxon>
        <taxon>Mycobacteriales</taxon>
        <taxon>Nocardiaceae</taxon>
        <taxon>Nocardia</taxon>
    </lineage>
</organism>
<reference evidence="1 2" key="1">
    <citation type="submission" date="2019-12" db="EMBL/GenBank/DDBJ databases">
        <title>Nocardia sp. nov. ET3-3 isolated from soil.</title>
        <authorList>
            <person name="Kanchanasin P."/>
            <person name="Tanasupawat S."/>
            <person name="Yuki M."/>
            <person name="Kudo T."/>
        </authorList>
    </citation>
    <scope>NUCLEOTIDE SEQUENCE [LARGE SCALE GENOMIC DNA]</scope>
    <source>
        <strain evidence="1 2">ET3-3</strain>
    </source>
</reference>
<dbReference type="EMBL" id="WRPP01000016">
    <property type="protein sequence ID" value="MVU83898.1"/>
    <property type="molecule type" value="Genomic_DNA"/>
</dbReference>
<protein>
    <submittedName>
        <fullName evidence="1">Uncharacterized protein</fullName>
    </submittedName>
</protein>
<sequence length="62" mass="6855">MPQPRPTPDPAPATSHFTEHQLWDVLSETRPAGAQLVWDAPSMIGWWNRVPITEPSSPPAPT</sequence>
<proteinExistence type="predicted"/>
<dbReference type="Proteomes" id="UP000466794">
    <property type="component" value="Unassembled WGS sequence"/>
</dbReference>